<dbReference type="AlphaFoldDB" id="A0AAF3EW62"/>
<protein>
    <submittedName>
        <fullName evidence="3">Uncharacterized protein</fullName>
    </submittedName>
</protein>
<evidence type="ECO:0000313" key="3">
    <source>
        <dbReference type="WBParaSite" id="MBELARI_LOCUS18322"/>
    </source>
</evidence>
<feature type="compositionally biased region" description="Low complexity" evidence="1">
    <location>
        <begin position="181"/>
        <end position="191"/>
    </location>
</feature>
<dbReference type="WBParaSite" id="MBELARI_LOCUS18322">
    <property type="protein sequence ID" value="MBELARI_LOCUS18322"/>
    <property type="gene ID" value="MBELARI_LOCUS18322"/>
</dbReference>
<keyword evidence="2" id="KW-1185">Reference proteome</keyword>
<dbReference type="Proteomes" id="UP000887575">
    <property type="component" value="Unassembled WGS sequence"/>
</dbReference>
<proteinExistence type="predicted"/>
<organism evidence="2 3">
    <name type="scientific">Mesorhabditis belari</name>
    <dbReference type="NCBI Taxonomy" id="2138241"/>
    <lineage>
        <taxon>Eukaryota</taxon>
        <taxon>Metazoa</taxon>
        <taxon>Ecdysozoa</taxon>
        <taxon>Nematoda</taxon>
        <taxon>Chromadorea</taxon>
        <taxon>Rhabditida</taxon>
        <taxon>Rhabditina</taxon>
        <taxon>Rhabditomorpha</taxon>
        <taxon>Rhabditoidea</taxon>
        <taxon>Rhabditidae</taxon>
        <taxon>Mesorhabditinae</taxon>
        <taxon>Mesorhabditis</taxon>
    </lineage>
</organism>
<reference evidence="3" key="1">
    <citation type="submission" date="2024-02" db="UniProtKB">
        <authorList>
            <consortium name="WormBaseParasite"/>
        </authorList>
    </citation>
    <scope>IDENTIFICATION</scope>
</reference>
<evidence type="ECO:0000313" key="2">
    <source>
        <dbReference type="Proteomes" id="UP000887575"/>
    </source>
</evidence>
<sequence length="200" mass="21407">MARGAKRTRGKKDSTTRISKTVADFIQAHLVRPKEKKRSTVAEVIDLTSDGEEDVKMDDGRTASHSFVSDGLLTDEAAKIKKKVELENPPSWSDEVTDLEPNGEAPGDGLDVVGGATPTQHELGQELVGELVDLVIPKYDHLVLPGDGKSGLLLSDFPIAPMRRMAQSIGWGAASGRLAGKSRSGSSPGSGMNFVQNTKW</sequence>
<accession>A0AAF3EW62</accession>
<name>A0AAF3EW62_9BILA</name>
<evidence type="ECO:0000256" key="1">
    <source>
        <dbReference type="SAM" id="MobiDB-lite"/>
    </source>
</evidence>
<feature type="region of interest" description="Disordered" evidence="1">
    <location>
        <begin position="176"/>
        <end position="200"/>
    </location>
</feature>